<gene>
    <name evidence="3" type="ORF">B0A55_12692</name>
</gene>
<comment type="caution">
    <text evidence="3">The sequence shown here is derived from an EMBL/GenBank/DDBJ whole genome shotgun (WGS) entry which is preliminary data.</text>
</comment>
<dbReference type="SUPFAM" id="SSF53955">
    <property type="entry name" value="Lysozyme-like"/>
    <property type="match status" value="1"/>
</dbReference>
<name>A0A4U0W356_9PEZI</name>
<sequence length="380" mass="38049">MFVSGTLTTFLFALSASAFPFTSNYSLASVHARTSCTAGGIVCNGPAQFALCNPPQPLVFQPVAAGMVCSEDQMIPNSAGRLAGGSNTGSTPGIAYGTSAPSASLPPVSTTIIITSYATVTISSSTPTSTPSQATTSAPPTSMSASTTASSTSSSVKATSPAASPSSPAPSGRATTYTGDGSTAAGWPAMSAWVATFDEMFALNAPALSTSCSQFGQANNSPQEIADIKSAIQSISQSTGVDSRFILAIVMQESVGCTRVWSTSYSVVNPGLMQTHQGTGSCNTALAANGAVIKQGVASVPCSSASITQMISDGVKGTATGPGLSQLLRQVGGNTAQTFFRAARMYNSGAIPADSNLSAAGATAWYASDVANKLCGIVPT</sequence>
<feature type="region of interest" description="Disordered" evidence="1">
    <location>
        <begin position="123"/>
        <end position="179"/>
    </location>
</feature>
<evidence type="ECO:0000256" key="1">
    <source>
        <dbReference type="SAM" id="MobiDB-lite"/>
    </source>
</evidence>
<reference evidence="3 4" key="1">
    <citation type="submission" date="2017-03" db="EMBL/GenBank/DDBJ databases">
        <title>Genomes of endolithic fungi from Antarctica.</title>
        <authorList>
            <person name="Coleine C."/>
            <person name="Masonjones S."/>
            <person name="Stajich J.E."/>
        </authorList>
    </citation>
    <scope>NUCLEOTIDE SEQUENCE [LARGE SCALE GENOMIC DNA]</scope>
    <source>
        <strain evidence="3 4">CCFEE 5184</strain>
    </source>
</reference>
<keyword evidence="4" id="KW-1185">Reference proteome</keyword>
<organism evidence="3 4">
    <name type="scientific">Friedmanniomyces simplex</name>
    <dbReference type="NCBI Taxonomy" id="329884"/>
    <lineage>
        <taxon>Eukaryota</taxon>
        <taxon>Fungi</taxon>
        <taxon>Dikarya</taxon>
        <taxon>Ascomycota</taxon>
        <taxon>Pezizomycotina</taxon>
        <taxon>Dothideomycetes</taxon>
        <taxon>Dothideomycetidae</taxon>
        <taxon>Mycosphaerellales</taxon>
        <taxon>Teratosphaeriaceae</taxon>
        <taxon>Friedmanniomyces</taxon>
    </lineage>
</organism>
<evidence type="ECO:0000256" key="2">
    <source>
        <dbReference type="SAM" id="SignalP"/>
    </source>
</evidence>
<keyword evidence="2" id="KW-0732">Signal</keyword>
<protein>
    <recommendedName>
        <fullName evidence="5">Transglycosylase SLT domain-containing protein</fullName>
    </recommendedName>
</protein>
<evidence type="ECO:0008006" key="5">
    <source>
        <dbReference type="Google" id="ProtNLM"/>
    </source>
</evidence>
<dbReference type="InterPro" id="IPR023346">
    <property type="entry name" value="Lysozyme-like_dom_sf"/>
</dbReference>
<dbReference type="AlphaFoldDB" id="A0A4U0W356"/>
<dbReference type="EMBL" id="NAJQ01001566">
    <property type="protein sequence ID" value="TKA56547.1"/>
    <property type="molecule type" value="Genomic_DNA"/>
</dbReference>
<dbReference type="Gene3D" id="1.10.530.10">
    <property type="match status" value="1"/>
</dbReference>
<dbReference type="Proteomes" id="UP000309340">
    <property type="component" value="Unassembled WGS sequence"/>
</dbReference>
<evidence type="ECO:0000313" key="4">
    <source>
        <dbReference type="Proteomes" id="UP000309340"/>
    </source>
</evidence>
<dbReference type="OrthoDB" id="1193027at2759"/>
<proteinExistence type="predicted"/>
<evidence type="ECO:0000313" key="3">
    <source>
        <dbReference type="EMBL" id="TKA56547.1"/>
    </source>
</evidence>
<feature type="chain" id="PRO_5020445590" description="Transglycosylase SLT domain-containing protein" evidence="2">
    <location>
        <begin position="19"/>
        <end position="380"/>
    </location>
</feature>
<feature type="signal peptide" evidence="2">
    <location>
        <begin position="1"/>
        <end position="18"/>
    </location>
</feature>
<accession>A0A4U0W356</accession>
<feature type="compositionally biased region" description="Low complexity" evidence="1">
    <location>
        <begin position="123"/>
        <end position="176"/>
    </location>
</feature>